<sequence>MNITEDQLLEVAWFLSKFGEKEPPKTLEITKWKEAFALFYPRFGAGKTSVKFHNSLKNSRDRFDSWISVSRRGWRNKDGTPAELSMAEQKVMTRMSLLSEQSVAQRILSLIADSTESSELHDVTLIENDKHLDETIRQRLIAARLGQGEFRKNCLKQYPACPVTHINFSPLLRASHIKPWSDCDNAQERLDPHNGLMLAAHIDALFDNGWISFSNEGDILISPELDEDVVKQFALSDKKIPAFPEAAHIYLEWHREKLLR</sequence>
<proteinExistence type="predicted"/>
<keyword evidence="1" id="KW-0255">Endonuclease</keyword>
<comment type="caution">
    <text evidence="1">The sequence shown here is derived from an EMBL/GenBank/DDBJ whole genome shotgun (WGS) entry which is preliminary data.</text>
</comment>
<reference evidence="1" key="1">
    <citation type="submission" date="2021-01" db="EMBL/GenBank/DDBJ databases">
        <title>Draft genome of Pantoea agglomerans Eh 335.</title>
        <authorList>
            <person name="Emsley S.A."/>
            <person name="Oline D.K."/>
            <person name="Saw J.H."/>
            <person name="Ushijima B."/>
            <person name="Videau P."/>
            <person name="Koyack M.J."/>
        </authorList>
    </citation>
    <scope>NUCLEOTIDE SEQUENCE</scope>
    <source>
        <strain evidence="1">Eh 335</strain>
    </source>
</reference>
<accession>A0ACC5RNX9</accession>
<keyword evidence="2" id="KW-1185">Reference proteome</keyword>
<keyword evidence="1" id="KW-0378">Hydrolase</keyword>
<keyword evidence="1" id="KW-0540">Nuclease</keyword>
<organism evidence="1 2">
    <name type="scientific">Enterobacter agglomerans</name>
    <name type="common">Erwinia herbicola</name>
    <name type="synonym">Pantoea agglomerans</name>
    <dbReference type="NCBI Taxonomy" id="549"/>
    <lineage>
        <taxon>Bacteria</taxon>
        <taxon>Pseudomonadati</taxon>
        <taxon>Pseudomonadota</taxon>
        <taxon>Gammaproteobacteria</taxon>
        <taxon>Enterobacterales</taxon>
        <taxon>Erwiniaceae</taxon>
        <taxon>Pantoea</taxon>
        <taxon>Pantoea agglomerans group</taxon>
    </lineage>
</organism>
<dbReference type="Proteomes" id="UP000633731">
    <property type="component" value="Unassembled WGS sequence"/>
</dbReference>
<protein>
    <submittedName>
        <fullName evidence="1">HNH endonuclease</fullName>
    </submittedName>
</protein>
<evidence type="ECO:0000313" key="1">
    <source>
        <dbReference type="EMBL" id="MBK4726354.1"/>
    </source>
</evidence>
<name>A0ACC5RNX9_ENTAG</name>
<dbReference type="EMBL" id="JAEOXF010000008">
    <property type="protein sequence ID" value="MBK4726354.1"/>
    <property type="molecule type" value="Genomic_DNA"/>
</dbReference>
<gene>
    <name evidence="1" type="ORF">JJL49_14030</name>
</gene>
<evidence type="ECO:0000313" key="2">
    <source>
        <dbReference type="Proteomes" id="UP000633731"/>
    </source>
</evidence>